<evidence type="ECO:0000313" key="1">
    <source>
        <dbReference type="EMBL" id="CAA9203633.1"/>
    </source>
</evidence>
<sequence length="364" mass="42948">MHQREADINLIKRILIDKDKKGVYENAFHFIHVYSRDEEILLLLCQIFESDWHESHEDMARAFQGASNPVTAETLFRVALTEFEYSWNDNYPLQRKCTWALADTGTEEAKNFLKQIKQKANEEVAEFADKRLRNWDSEWRRKGQILNCYEMHSFFIPLEKYSESLKTSSTEAQKIIGNLFNKRSLEYGDYLPRELVEVIREYVLLYQVHKNEVAEQSLKDQKFTVPDDSSLTISPIKLSFLSMMNSCNWLREENQERLFAIWIRKEAFAEILNDAVLISENESQEEIESKKVTIQWLPDNDFLGTKLEREVIQLDLNDEAFEKLVNEKIEGISDITDFVIEQRNHIDNGEFDRLFIPKEGIIQI</sequence>
<reference evidence="1 2" key="1">
    <citation type="submission" date="2020-02" db="EMBL/GenBank/DDBJ databases">
        <authorList>
            <person name="Criscuolo A."/>
        </authorList>
    </citation>
    <scope>NUCLEOTIDE SEQUENCE [LARGE SCALE GENOMIC DNA]</scope>
    <source>
        <strain evidence="1">CIP105534</strain>
    </source>
</reference>
<protein>
    <submittedName>
        <fullName evidence="1">Uncharacterized protein</fullName>
    </submittedName>
</protein>
<dbReference type="PANTHER" id="PTHR38567:SF1">
    <property type="entry name" value="DUF4291 DOMAIN-CONTAINING PROTEIN"/>
    <property type="match status" value="1"/>
</dbReference>
<dbReference type="InterPro" id="IPR025633">
    <property type="entry name" value="DUF4291"/>
</dbReference>
<evidence type="ECO:0000313" key="2">
    <source>
        <dbReference type="Proteomes" id="UP000479938"/>
    </source>
</evidence>
<gene>
    <name evidence="1" type="ORF">FLA105534_04813</name>
</gene>
<organism evidence="1 2">
    <name type="scientific">Flavobacterium bizetiae</name>
    <dbReference type="NCBI Taxonomy" id="2704140"/>
    <lineage>
        <taxon>Bacteria</taxon>
        <taxon>Pseudomonadati</taxon>
        <taxon>Bacteroidota</taxon>
        <taxon>Flavobacteriia</taxon>
        <taxon>Flavobacteriales</taxon>
        <taxon>Flavobacteriaceae</taxon>
        <taxon>Flavobacterium</taxon>
    </lineage>
</organism>
<accession>A0A6J4H1K6</accession>
<dbReference type="RefSeq" id="WP_173973259.1">
    <property type="nucleotide sequence ID" value="NZ_CADCSU010000208.1"/>
</dbReference>
<dbReference type="Pfam" id="PF14124">
    <property type="entry name" value="DUF4291"/>
    <property type="match status" value="1"/>
</dbReference>
<dbReference type="EMBL" id="CADCSU010000208">
    <property type="protein sequence ID" value="CAA9203633.1"/>
    <property type="molecule type" value="Genomic_DNA"/>
</dbReference>
<dbReference type="Proteomes" id="UP000479938">
    <property type="component" value="Unassembled WGS sequence"/>
</dbReference>
<dbReference type="PANTHER" id="PTHR38567">
    <property type="entry name" value="DUF4291 DOMAIN-CONTAINING PROTEIN"/>
    <property type="match status" value="1"/>
</dbReference>
<dbReference type="AlphaFoldDB" id="A0A6J4H1K6"/>
<proteinExistence type="predicted"/>
<keyword evidence="2" id="KW-1185">Reference proteome</keyword>
<name>A0A6J4H1K6_9FLAO</name>